<keyword evidence="3" id="KW-1185">Reference proteome</keyword>
<dbReference type="EMBL" id="CP032509">
    <property type="protein sequence ID" value="AZN71008.1"/>
    <property type="molecule type" value="Genomic_DNA"/>
</dbReference>
<keyword evidence="1" id="KW-1133">Transmembrane helix</keyword>
<feature type="transmembrane region" description="Helical" evidence="1">
    <location>
        <begin position="81"/>
        <end position="98"/>
    </location>
</feature>
<sequence>MAGFGLWSLTFLTLYMVLTLGCAFRWHMTDYAFGLSLQRIVLVTLALLACIANIGMIRLYRRSELHERRDTIGVAADRLNIVALFCIIFTFGPVVALSPCH</sequence>
<name>A0A3Q8XME3_9HYPH</name>
<dbReference type="AlphaFoldDB" id="A0A3Q8XME3"/>
<feature type="transmembrane region" description="Helical" evidence="1">
    <location>
        <begin position="40"/>
        <end position="60"/>
    </location>
</feature>
<proteinExistence type="predicted"/>
<protein>
    <submittedName>
        <fullName evidence="2">Uncharacterized protein</fullName>
    </submittedName>
</protein>
<dbReference type="KEGG" id="abaw:D5400_06710"/>
<feature type="transmembrane region" description="Helical" evidence="1">
    <location>
        <begin position="7"/>
        <end position="28"/>
    </location>
</feature>
<keyword evidence="1" id="KW-0812">Transmembrane</keyword>
<gene>
    <name evidence="2" type="ORF">D5400_06710</name>
</gene>
<keyword evidence="1" id="KW-0472">Membrane</keyword>
<reference evidence="2 3" key="1">
    <citation type="submission" date="2018-09" db="EMBL/GenBank/DDBJ databases">
        <title>Marinorhizobium profundi gen. nov., sp. nov., isolated from a deep-sea sediment sample from the New Britain Trench and proposal of Marinorhizobiaceae fam. nov. in the order Rhizobiales of the class Alphaproteobacteria.</title>
        <authorList>
            <person name="Cao J."/>
        </authorList>
    </citation>
    <scope>NUCLEOTIDE SEQUENCE [LARGE SCALE GENOMIC DNA]</scope>
    <source>
        <strain evidence="2 3">WS11</strain>
    </source>
</reference>
<accession>A0A3Q8XME3</accession>
<evidence type="ECO:0000313" key="2">
    <source>
        <dbReference type="EMBL" id="AZN71008.1"/>
    </source>
</evidence>
<evidence type="ECO:0000256" key="1">
    <source>
        <dbReference type="SAM" id="Phobius"/>
    </source>
</evidence>
<evidence type="ECO:0000313" key="3">
    <source>
        <dbReference type="Proteomes" id="UP000268192"/>
    </source>
</evidence>
<organism evidence="2 3">
    <name type="scientific">Georhizobium profundi</name>
    <dbReference type="NCBI Taxonomy" id="2341112"/>
    <lineage>
        <taxon>Bacteria</taxon>
        <taxon>Pseudomonadati</taxon>
        <taxon>Pseudomonadota</taxon>
        <taxon>Alphaproteobacteria</taxon>
        <taxon>Hyphomicrobiales</taxon>
        <taxon>Rhizobiaceae</taxon>
        <taxon>Georhizobium</taxon>
    </lineage>
</organism>
<dbReference type="Proteomes" id="UP000268192">
    <property type="component" value="Chromosome"/>
</dbReference>